<dbReference type="EMBL" id="AVFL01000001">
    <property type="protein sequence ID" value="EWY42806.1"/>
    <property type="molecule type" value="Genomic_DNA"/>
</dbReference>
<comment type="caution">
    <text evidence="2">The sequence shown here is derived from an EMBL/GenBank/DDBJ whole genome shotgun (WGS) entry which is preliminary data.</text>
</comment>
<keyword evidence="3" id="KW-1185">Reference proteome</keyword>
<protein>
    <recommendedName>
        <fullName evidence="4">DUF2946 domain-containing protein</fullName>
    </recommendedName>
</protein>
<dbReference type="Proteomes" id="UP000019486">
    <property type="component" value="Unassembled WGS sequence"/>
</dbReference>
<feature type="compositionally biased region" description="Basic and acidic residues" evidence="1">
    <location>
        <begin position="55"/>
        <end position="68"/>
    </location>
</feature>
<dbReference type="AlphaFoldDB" id="W9HDK8"/>
<organism evidence="2 3">
    <name type="scientific">Skermanella stibiiresistens SB22</name>
    <dbReference type="NCBI Taxonomy" id="1385369"/>
    <lineage>
        <taxon>Bacteria</taxon>
        <taxon>Pseudomonadati</taxon>
        <taxon>Pseudomonadota</taxon>
        <taxon>Alphaproteobacteria</taxon>
        <taxon>Rhodospirillales</taxon>
        <taxon>Azospirillaceae</taxon>
        <taxon>Skermanella</taxon>
    </lineage>
</organism>
<evidence type="ECO:0000313" key="3">
    <source>
        <dbReference type="Proteomes" id="UP000019486"/>
    </source>
</evidence>
<feature type="region of interest" description="Disordered" evidence="1">
    <location>
        <begin position="40"/>
        <end position="68"/>
    </location>
</feature>
<reference evidence="2 3" key="1">
    <citation type="submission" date="2013-08" db="EMBL/GenBank/DDBJ databases">
        <title>The genome sequence of Skermanella stibiiresistens.</title>
        <authorList>
            <person name="Zhu W."/>
            <person name="Wang G."/>
        </authorList>
    </citation>
    <scope>NUCLEOTIDE SEQUENCE [LARGE SCALE GENOMIC DNA]</scope>
    <source>
        <strain evidence="2 3">SB22</strain>
    </source>
</reference>
<evidence type="ECO:0000313" key="2">
    <source>
        <dbReference type="EMBL" id="EWY42806.1"/>
    </source>
</evidence>
<gene>
    <name evidence="2" type="ORF">N825_00775</name>
</gene>
<proteinExistence type="predicted"/>
<evidence type="ECO:0008006" key="4">
    <source>
        <dbReference type="Google" id="ProtNLM"/>
    </source>
</evidence>
<name>W9HDK8_9PROT</name>
<sequence length="127" mass="13748">MRFTRFLAAVLFGLLLGWGGLAMPEAAMADMLHHGVPLGEKAATDCNEQPGQSGHGDHKDQDEHGDDSELAHRGCCVMTCGGLSALEPADLQVKPIEWMPARLQIVSDDLLRKRSVLPLRRPPRAAA</sequence>
<dbReference type="STRING" id="1385369.N825_00775"/>
<evidence type="ECO:0000256" key="1">
    <source>
        <dbReference type="SAM" id="MobiDB-lite"/>
    </source>
</evidence>
<accession>W9HDK8</accession>